<evidence type="ECO:0000313" key="2">
    <source>
        <dbReference type="Proteomes" id="UP000800094"/>
    </source>
</evidence>
<protein>
    <submittedName>
        <fullName evidence="1">Uncharacterized protein</fullName>
    </submittedName>
</protein>
<organism evidence="1 2">
    <name type="scientific">Trematosphaeria pertusa</name>
    <dbReference type="NCBI Taxonomy" id="390896"/>
    <lineage>
        <taxon>Eukaryota</taxon>
        <taxon>Fungi</taxon>
        <taxon>Dikarya</taxon>
        <taxon>Ascomycota</taxon>
        <taxon>Pezizomycotina</taxon>
        <taxon>Dothideomycetes</taxon>
        <taxon>Pleosporomycetidae</taxon>
        <taxon>Pleosporales</taxon>
        <taxon>Massarineae</taxon>
        <taxon>Trematosphaeriaceae</taxon>
        <taxon>Trematosphaeria</taxon>
    </lineage>
</organism>
<dbReference type="GeneID" id="54577369"/>
<evidence type="ECO:0000313" key="1">
    <source>
        <dbReference type="EMBL" id="KAF2245098.1"/>
    </source>
</evidence>
<keyword evidence="2" id="KW-1185">Reference proteome</keyword>
<dbReference type="Proteomes" id="UP000800094">
    <property type="component" value="Unassembled WGS sequence"/>
</dbReference>
<proteinExistence type="predicted"/>
<name>A0A6A6I4Y5_9PLEO</name>
<dbReference type="EMBL" id="ML987201">
    <property type="protein sequence ID" value="KAF2245098.1"/>
    <property type="molecule type" value="Genomic_DNA"/>
</dbReference>
<accession>A0A6A6I4Y5</accession>
<dbReference type="RefSeq" id="XP_033680102.1">
    <property type="nucleotide sequence ID" value="XM_033824039.1"/>
</dbReference>
<feature type="non-terminal residue" evidence="1">
    <location>
        <position position="1"/>
    </location>
</feature>
<gene>
    <name evidence="1" type="ORF">BU26DRAFT_433632</name>
</gene>
<dbReference type="AlphaFoldDB" id="A0A6A6I4Y5"/>
<sequence>LVRIRLTSLIFCLNKNYIIKVAKTFIVDNFLEYNLDSIEYINNINYKALEVKKIIYKRLEDYSRIIRYFKTSSNRIKLVFIVKEDLENFIRTNTKLL</sequence>
<reference evidence="1" key="1">
    <citation type="journal article" date="2020" name="Stud. Mycol.">
        <title>101 Dothideomycetes genomes: a test case for predicting lifestyles and emergence of pathogens.</title>
        <authorList>
            <person name="Haridas S."/>
            <person name="Albert R."/>
            <person name="Binder M."/>
            <person name="Bloem J."/>
            <person name="Labutti K."/>
            <person name="Salamov A."/>
            <person name="Andreopoulos B."/>
            <person name="Baker S."/>
            <person name="Barry K."/>
            <person name="Bills G."/>
            <person name="Bluhm B."/>
            <person name="Cannon C."/>
            <person name="Castanera R."/>
            <person name="Culley D."/>
            <person name="Daum C."/>
            <person name="Ezra D."/>
            <person name="Gonzalez J."/>
            <person name="Henrissat B."/>
            <person name="Kuo A."/>
            <person name="Liang C."/>
            <person name="Lipzen A."/>
            <person name="Lutzoni F."/>
            <person name="Magnuson J."/>
            <person name="Mondo S."/>
            <person name="Nolan M."/>
            <person name="Ohm R."/>
            <person name="Pangilinan J."/>
            <person name="Park H.-J."/>
            <person name="Ramirez L."/>
            <person name="Alfaro M."/>
            <person name="Sun H."/>
            <person name="Tritt A."/>
            <person name="Yoshinaga Y."/>
            <person name="Zwiers L.-H."/>
            <person name="Turgeon B."/>
            <person name="Goodwin S."/>
            <person name="Spatafora J."/>
            <person name="Crous P."/>
            <person name="Grigoriev I."/>
        </authorList>
    </citation>
    <scope>NUCLEOTIDE SEQUENCE</scope>
    <source>
        <strain evidence="1">CBS 122368</strain>
    </source>
</reference>